<dbReference type="AlphaFoldDB" id="A0A4Z1BF04"/>
<comment type="caution">
    <text evidence="2">The sequence shown here is derived from an EMBL/GenBank/DDBJ whole genome shotgun (WGS) entry which is preliminary data.</text>
</comment>
<dbReference type="InterPro" id="IPR009000">
    <property type="entry name" value="Transl_B-barrel_sf"/>
</dbReference>
<dbReference type="EMBL" id="SRPG01000517">
    <property type="protein sequence ID" value="TGN37550.1"/>
    <property type="molecule type" value="Genomic_DNA"/>
</dbReference>
<feature type="region of interest" description="Disordered" evidence="1">
    <location>
        <begin position="87"/>
        <end position="128"/>
    </location>
</feature>
<dbReference type="PANTHER" id="PTHR43721:SF22">
    <property type="entry name" value="ELONGATION FACTOR TU, MITOCHONDRIAL"/>
    <property type="match status" value="1"/>
</dbReference>
<organism evidence="2 3">
    <name type="scientific">Paracoccus liaowanqingii</name>
    <dbReference type="NCBI Taxonomy" id="2560053"/>
    <lineage>
        <taxon>Bacteria</taxon>
        <taxon>Pseudomonadati</taxon>
        <taxon>Pseudomonadota</taxon>
        <taxon>Alphaproteobacteria</taxon>
        <taxon>Rhodobacterales</taxon>
        <taxon>Paracoccaceae</taxon>
        <taxon>Paracoccus</taxon>
    </lineage>
</organism>
<evidence type="ECO:0008006" key="4">
    <source>
        <dbReference type="Google" id="ProtNLM"/>
    </source>
</evidence>
<evidence type="ECO:0000313" key="3">
    <source>
        <dbReference type="Proteomes" id="UP000297972"/>
    </source>
</evidence>
<accession>A0A4Z1BF04</accession>
<name>A0A4Z1BF04_9RHOB</name>
<dbReference type="SUPFAM" id="SSF50447">
    <property type="entry name" value="Translation proteins"/>
    <property type="match status" value="1"/>
</dbReference>
<dbReference type="Gene3D" id="2.40.30.10">
    <property type="entry name" value="Translation factors"/>
    <property type="match status" value="1"/>
</dbReference>
<protein>
    <recommendedName>
        <fullName evidence="4">Translation elongation factor EFTu-like domain-containing protein</fullName>
    </recommendedName>
</protein>
<gene>
    <name evidence="2" type="ORF">E4L95_22705</name>
</gene>
<feature type="compositionally biased region" description="Basic and acidic residues" evidence="1">
    <location>
        <begin position="98"/>
        <end position="128"/>
    </location>
</feature>
<dbReference type="InterPro" id="IPR050055">
    <property type="entry name" value="EF-Tu_GTPase"/>
</dbReference>
<evidence type="ECO:0000256" key="1">
    <source>
        <dbReference type="SAM" id="MobiDB-lite"/>
    </source>
</evidence>
<dbReference type="PANTHER" id="PTHR43721">
    <property type="entry name" value="ELONGATION FACTOR TU-RELATED"/>
    <property type="match status" value="1"/>
</dbReference>
<keyword evidence="3" id="KW-1185">Reference proteome</keyword>
<reference evidence="2 3" key="1">
    <citation type="submission" date="2019-03" db="EMBL/GenBank/DDBJ databases">
        <authorList>
            <person name="Li J."/>
        </authorList>
    </citation>
    <scope>NUCLEOTIDE SEQUENCE [LARGE SCALE GENOMIC DNA]</scope>
    <source>
        <strain evidence="2 3">3058</strain>
    </source>
</reference>
<sequence>MSFALTIEDVFTISGRGTVLTGVVRGGPVRVGMEVVVTSQAGSARATVATIEAFRRSRPEAAPGAQVGLMLRGLPPTLRLARGDKILEAGADPGADTDTDRDTDRDTDTDPGRDVDPDREPQTDRPTHEEARKFLDQLGFKAPPGPALLLPLRIETARRGAVLQLRAYPDTIHVAPTDDTPSQAERELVAAYQSAVARGEDDRLLRERLDRMLGAARVARLLDLTLQGARFSAPEGLRPDRPVA</sequence>
<dbReference type="Proteomes" id="UP000297972">
    <property type="component" value="Unassembled WGS sequence"/>
</dbReference>
<proteinExistence type="predicted"/>
<evidence type="ECO:0000313" key="2">
    <source>
        <dbReference type="EMBL" id="TGN37550.1"/>
    </source>
</evidence>
<dbReference type="GO" id="GO:0003746">
    <property type="term" value="F:translation elongation factor activity"/>
    <property type="evidence" value="ECO:0007669"/>
    <property type="project" value="TreeGrafter"/>
</dbReference>
<feature type="non-terminal residue" evidence="2">
    <location>
        <position position="244"/>
    </location>
</feature>